<dbReference type="GO" id="GO:0016491">
    <property type="term" value="F:oxidoreductase activity"/>
    <property type="evidence" value="ECO:0007669"/>
    <property type="project" value="UniProtKB-KW"/>
</dbReference>
<dbReference type="Pfam" id="PF09962">
    <property type="entry name" value="DUF2196"/>
    <property type="match status" value="1"/>
</dbReference>
<evidence type="ECO:0000256" key="8">
    <source>
        <dbReference type="ARBA" id="ARBA00023002"/>
    </source>
</evidence>
<comment type="caution">
    <text evidence="12">The sequence shown here is derived from an EMBL/GenBank/DDBJ whole genome shotgun (WGS) entry which is preliminary data.</text>
</comment>
<dbReference type="EC" id="1.14.13.196" evidence="4"/>
<dbReference type="EMBL" id="WUBL01000001">
    <property type="protein sequence ID" value="KAF2973437.1"/>
    <property type="molecule type" value="Genomic_DNA"/>
</dbReference>
<organism evidence="12 13">
    <name type="scientific">Xylaria multiplex</name>
    <dbReference type="NCBI Taxonomy" id="323545"/>
    <lineage>
        <taxon>Eukaryota</taxon>
        <taxon>Fungi</taxon>
        <taxon>Dikarya</taxon>
        <taxon>Ascomycota</taxon>
        <taxon>Pezizomycotina</taxon>
        <taxon>Sordariomycetes</taxon>
        <taxon>Xylariomycetidae</taxon>
        <taxon>Xylariales</taxon>
        <taxon>Xylariaceae</taxon>
        <taxon>Xylaria</taxon>
    </lineage>
</organism>
<dbReference type="PANTHER" id="PTHR38663">
    <property type="match status" value="1"/>
</dbReference>
<dbReference type="Proteomes" id="UP000481858">
    <property type="component" value="Unassembled WGS sequence"/>
</dbReference>
<dbReference type="InParanoid" id="A0A7C8NEC0"/>
<evidence type="ECO:0000313" key="13">
    <source>
        <dbReference type="Proteomes" id="UP000481858"/>
    </source>
</evidence>
<keyword evidence="13" id="KW-1185">Reference proteome</keyword>
<feature type="compositionally biased region" description="Low complexity" evidence="11">
    <location>
        <begin position="68"/>
        <end position="80"/>
    </location>
</feature>
<dbReference type="OrthoDB" id="76038at2759"/>
<evidence type="ECO:0000256" key="5">
    <source>
        <dbReference type="ARBA" id="ARBA00022630"/>
    </source>
</evidence>
<keyword evidence="5" id="KW-0285">Flavoprotein</keyword>
<evidence type="ECO:0000256" key="9">
    <source>
        <dbReference type="ARBA" id="ARBA00047598"/>
    </source>
</evidence>
<evidence type="ECO:0000256" key="6">
    <source>
        <dbReference type="ARBA" id="ARBA00022827"/>
    </source>
</evidence>
<dbReference type="AlphaFoldDB" id="A0A7C8NEC0"/>
<evidence type="ECO:0000256" key="1">
    <source>
        <dbReference type="ARBA" id="ARBA00001974"/>
    </source>
</evidence>
<dbReference type="InterPro" id="IPR025700">
    <property type="entry name" value="Lys/Orn_oxygenase"/>
</dbReference>
<gene>
    <name evidence="12" type="ORF">GQX73_g104</name>
</gene>
<sequence length="540" mass="60136">MAPVPSIHQVIPGALVNIVLKADQPTGRQVQGIVQHVLTKGNHPRGIKVRLTDSRVGRVQSMALGVESGSSTHSPSSSASTKDLSPSSLVVTALASVGGPGGQGHRPRYRDARLEEPLDVAPEQIDLGAPMFFHVDPLERDGLLSYAYANGRSDELRELHGCVGKEFSKFQRKKREKMGRQQQNIPTVDERDRQDYYVPSTPLFFSHCDCLVDRYELRDTMLSQEQVEDIRYDYVKEFSDDQKIFRIKTNKGCHYSKIAVLAIGGNPPKIPYPLTSREMEGATHAMDIKAFPPLYMQKKIANKARTNVLVVGGGLTSAQIADLAVRRGVTKVWLIMRGPLKIKHFDIGLEWVGKFRNVEHIQFWNSETAEERCKKLMDARNGGSITPYYKEIVEKHISTGRVDMLLHTTIDCKKWDPSTKTWSVSLKGEQQDLPPIDHIYFATGVGTDFESLPCLQSMCRDYPVDNCGGFPCITPKMAWRDDVPLFVAGRFAALQLGPGAHNLIGTKEGGDRANWTEDKFNYLTGRGSRFDALADIPVAG</sequence>
<accession>A0A7C8NEC0</accession>
<comment type="pathway">
    <text evidence="2">Siderophore biosynthesis.</text>
</comment>
<keyword evidence="6" id="KW-0274">FAD</keyword>
<evidence type="ECO:0000256" key="11">
    <source>
        <dbReference type="SAM" id="MobiDB-lite"/>
    </source>
</evidence>
<reference evidence="12 13" key="1">
    <citation type="submission" date="2019-12" db="EMBL/GenBank/DDBJ databases">
        <title>Draft genome sequence of the ascomycete Xylaria multiplex DSM 110363.</title>
        <authorList>
            <person name="Buettner E."/>
            <person name="Kellner H."/>
        </authorList>
    </citation>
    <scope>NUCLEOTIDE SEQUENCE [LARGE SCALE GENOMIC DNA]</scope>
    <source>
        <strain evidence="12 13">DSM 110363</strain>
    </source>
</reference>
<dbReference type="Gene3D" id="3.50.50.60">
    <property type="entry name" value="FAD/NAD(P)-binding domain"/>
    <property type="match status" value="1"/>
</dbReference>
<dbReference type="SUPFAM" id="SSF51905">
    <property type="entry name" value="FAD/NAD(P)-binding domain"/>
    <property type="match status" value="1"/>
</dbReference>
<comment type="catalytic activity">
    <reaction evidence="9">
        <text>L-ornithine + NADPH + O2 = N(5)-hydroxy-L-ornithine + NADP(+) + H2O</text>
        <dbReference type="Rhea" id="RHEA:41508"/>
        <dbReference type="ChEBI" id="CHEBI:15377"/>
        <dbReference type="ChEBI" id="CHEBI:15379"/>
        <dbReference type="ChEBI" id="CHEBI:46911"/>
        <dbReference type="ChEBI" id="CHEBI:57783"/>
        <dbReference type="ChEBI" id="CHEBI:58349"/>
        <dbReference type="ChEBI" id="CHEBI:78275"/>
        <dbReference type="EC" id="1.14.13.196"/>
    </reaction>
</comment>
<dbReference type="InterPro" id="IPR019240">
    <property type="entry name" value="DUF2196"/>
</dbReference>
<name>A0A7C8NEC0_9PEZI</name>
<comment type="similarity">
    <text evidence="3">Belongs to the lysine N(6)-hydroxylase/L-ornithine N(5)-oxygenase family.</text>
</comment>
<keyword evidence="7" id="KW-0521">NADP</keyword>
<evidence type="ECO:0000256" key="7">
    <source>
        <dbReference type="ARBA" id="ARBA00022857"/>
    </source>
</evidence>
<proteinExistence type="inferred from homology"/>
<comment type="catalytic activity">
    <reaction evidence="10">
        <text>L-ornithine + NADH + O2 = N(5)-hydroxy-L-ornithine + NAD(+) + H2O</text>
        <dbReference type="Rhea" id="RHEA:41512"/>
        <dbReference type="ChEBI" id="CHEBI:15377"/>
        <dbReference type="ChEBI" id="CHEBI:15379"/>
        <dbReference type="ChEBI" id="CHEBI:46911"/>
        <dbReference type="ChEBI" id="CHEBI:57540"/>
        <dbReference type="ChEBI" id="CHEBI:57945"/>
        <dbReference type="ChEBI" id="CHEBI:78275"/>
        <dbReference type="EC" id="1.14.13.196"/>
    </reaction>
</comment>
<keyword evidence="8" id="KW-0560">Oxidoreductase</keyword>
<evidence type="ECO:0000256" key="2">
    <source>
        <dbReference type="ARBA" id="ARBA00004924"/>
    </source>
</evidence>
<evidence type="ECO:0000256" key="3">
    <source>
        <dbReference type="ARBA" id="ARBA00007588"/>
    </source>
</evidence>
<feature type="region of interest" description="Disordered" evidence="11">
    <location>
        <begin position="65"/>
        <end position="85"/>
    </location>
</feature>
<protein>
    <recommendedName>
        <fullName evidence="4">L-ornithine N(5)-monooxygenase [NAD(P)H]</fullName>
        <ecNumber evidence="4">1.14.13.196</ecNumber>
    </recommendedName>
</protein>
<comment type="cofactor">
    <cofactor evidence="1">
        <name>FAD</name>
        <dbReference type="ChEBI" id="CHEBI:57692"/>
    </cofactor>
</comment>
<evidence type="ECO:0000256" key="10">
    <source>
        <dbReference type="ARBA" id="ARBA00049248"/>
    </source>
</evidence>
<evidence type="ECO:0000313" key="12">
    <source>
        <dbReference type="EMBL" id="KAF2973437.1"/>
    </source>
</evidence>
<dbReference type="Pfam" id="PF13434">
    <property type="entry name" value="Lys_Orn_oxgnase"/>
    <property type="match status" value="1"/>
</dbReference>
<dbReference type="NCBIfam" id="TIGR03833">
    <property type="entry name" value="YwbE family protein"/>
    <property type="match status" value="1"/>
</dbReference>
<dbReference type="InterPro" id="IPR036188">
    <property type="entry name" value="FAD/NAD-bd_sf"/>
</dbReference>
<dbReference type="PANTHER" id="PTHR38663:SF1">
    <property type="entry name" value="L-ORNITHINE N(5)-MONOOXYGENASE"/>
    <property type="match status" value="1"/>
</dbReference>
<evidence type="ECO:0000256" key="4">
    <source>
        <dbReference type="ARBA" id="ARBA00012881"/>
    </source>
</evidence>